<keyword evidence="2" id="KW-1185">Reference proteome</keyword>
<comment type="caution">
    <text evidence="1">The sequence shown here is derived from an EMBL/GenBank/DDBJ whole genome shotgun (WGS) entry which is preliminary data.</text>
</comment>
<dbReference type="Proteomes" id="UP000488936">
    <property type="component" value="Unassembled WGS sequence"/>
</dbReference>
<name>A0A7K1GNW4_9FLAO</name>
<sequence>MSAVSLQFTTPEVVSWQGKCTHRSRTHGKNMNLSRLSIAVILSTLISNAD</sequence>
<evidence type="ECO:0000313" key="1">
    <source>
        <dbReference type="EMBL" id="MTH30526.1"/>
    </source>
</evidence>
<accession>A0A7K1GNW4</accession>
<dbReference type="EMBL" id="WMJY01000029">
    <property type="protein sequence ID" value="MTH30526.1"/>
    <property type="molecule type" value="Genomic_DNA"/>
</dbReference>
<gene>
    <name evidence="1" type="ORF">GJV77_11520</name>
</gene>
<protein>
    <submittedName>
        <fullName evidence="1">Uncharacterized protein</fullName>
    </submittedName>
</protein>
<reference evidence="1 2" key="1">
    <citation type="journal article" date="2006" name="Int. J. Syst. Evol. Microbiol.">
        <title>Myroides pelagicus sp. nov., isolated from seawater in Thailand.</title>
        <authorList>
            <person name="Yoon J."/>
            <person name="Maneerat S."/>
            <person name="Kawai F."/>
            <person name="Yokota A."/>
        </authorList>
    </citation>
    <scope>NUCLEOTIDE SEQUENCE [LARGE SCALE GENOMIC DNA]</scope>
    <source>
        <strain evidence="1 2">SM1T</strain>
    </source>
</reference>
<proteinExistence type="predicted"/>
<organism evidence="1 2">
    <name type="scientific">Myroides pelagicus</name>
    <dbReference type="NCBI Taxonomy" id="270914"/>
    <lineage>
        <taxon>Bacteria</taxon>
        <taxon>Pseudomonadati</taxon>
        <taxon>Bacteroidota</taxon>
        <taxon>Flavobacteriia</taxon>
        <taxon>Flavobacteriales</taxon>
        <taxon>Flavobacteriaceae</taxon>
        <taxon>Myroides</taxon>
    </lineage>
</organism>
<dbReference type="AlphaFoldDB" id="A0A7K1GNW4"/>
<evidence type="ECO:0000313" key="2">
    <source>
        <dbReference type="Proteomes" id="UP000488936"/>
    </source>
</evidence>